<reference evidence="3 4" key="1">
    <citation type="submission" date="2017-05" db="EMBL/GenBank/DDBJ databases">
        <title>whole genome sequence of Prevotella melaninogenica GAI 07411.</title>
        <authorList>
            <person name="Kondo Y."/>
            <person name="Hoshino T."/>
        </authorList>
    </citation>
    <scope>NUCLEOTIDE SEQUENCE [LARGE SCALE GENOMIC DNA]</scope>
    <source>
        <strain evidence="3 4">GAI 07411</strain>
    </source>
</reference>
<evidence type="ECO:0000259" key="2">
    <source>
        <dbReference type="Pfam" id="PF01370"/>
    </source>
</evidence>
<dbReference type="AlphaFoldDB" id="A0A250KI50"/>
<evidence type="ECO:0000256" key="1">
    <source>
        <dbReference type="ARBA" id="ARBA00007637"/>
    </source>
</evidence>
<dbReference type="Pfam" id="PF01370">
    <property type="entry name" value="Epimerase"/>
    <property type="match status" value="1"/>
</dbReference>
<dbReference type="GO" id="GO:0006567">
    <property type="term" value="P:L-threonine catabolic process"/>
    <property type="evidence" value="ECO:0007669"/>
    <property type="project" value="TreeGrafter"/>
</dbReference>
<feature type="domain" description="NAD-dependent epimerase/dehydratase" evidence="2">
    <location>
        <begin position="4"/>
        <end position="229"/>
    </location>
</feature>
<dbReference type="InterPro" id="IPR036291">
    <property type="entry name" value="NAD(P)-bd_dom_sf"/>
</dbReference>
<evidence type="ECO:0000313" key="3">
    <source>
        <dbReference type="EMBL" id="BBA29286.1"/>
    </source>
</evidence>
<accession>A0A250KI50</accession>
<dbReference type="SUPFAM" id="SSF51735">
    <property type="entry name" value="NAD(P)-binding Rossmann-fold domains"/>
    <property type="match status" value="1"/>
</dbReference>
<dbReference type="PANTHER" id="PTHR42687">
    <property type="entry name" value="L-THREONINE 3-DEHYDROGENASE"/>
    <property type="match status" value="1"/>
</dbReference>
<organism evidence="3 4">
    <name type="scientific">Prevotella melaninogenica</name>
    <dbReference type="NCBI Taxonomy" id="28132"/>
    <lineage>
        <taxon>Bacteria</taxon>
        <taxon>Pseudomonadati</taxon>
        <taxon>Bacteroidota</taxon>
        <taxon>Bacteroidia</taxon>
        <taxon>Bacteroidales</taxon>
        <taxon>Prevotellaceae</taxon>
        <taxon>Prevotella</taxon>
    </lineage>
</organism>
<evidence type="ECO:0000313" key="4">
    <source>
        <dbReference type="Proteomes" id="UP000267517"/>
    </source>
</evidence>
<dbReference type="EMBL" id="AP018049">
    <property type="protein sequence ID" value="BBA29286.1"/>
    <property type="molecule type" value="Genomic_DNA"/>
</dbReference>
<dbReference type="PANTHER" id="PTHR42687:SF1">
    <property type="entry name" value="L-THREONINE 3-DEHYDROGENASE, MITOCHONDRIAL"/>
    <property type="match status" value="1"/>
</dbReference>
<dbReference type="InterPro" id="IPR001509">
    <property type="entry name" value="Epimerase_deHydtase"/>
</dbReference>
<dbReference type="Gene3D" id="3.40.50.720">
    <property type="entry name" value="NAD(P)-binding Rossmann-like Domain"/>
    <property type="match status" value="1"/>
</dbReference>
<dbReference type="RefSeq" id="WP_120174406.1">
    <property type="nucleotide sequence ID" value="NZ_AP018049.1"/>
</dbReference>
<dbReference type="Proteomes" id="UP000267517">
    <property type="component" value="Chromosome I"/>
</dbReference>
<name>A0A250KI50_9BACT</name>
<proteinExistence type="inferred from homology"/>
<dbReference type="GO" id="GO:0008743">
    <property type="term" value="F:L-threonine 3-dehydrogenase activity"/>
    <property type="evidence" value="ECO:0007669"/>
    <property type="project" value="TreeGrafter"/>
</dbReference>
<sequence length="317" mass="35265">MKNVLVIGSTGQIGSELTRELRKRYGNDSIVAGYIKGAEPKGELKEGGPSAEADVTNPEMIADIVKKYNIDTIYNLAALLSVVAEKKPQLAWKIGIDGLWNILEVARENNCAVFTPSSIGSFGLSTPHTLTPQDTVQRPETIYGVSKVTTELLSDYYFKKYGVDTRSVRFPGLISYVTPPGGGTTDYAVDIYYAAVRGEKFVCPIKKGTLMDMMYMPDGLHAAISLMEADPTRLVHRNGFNIASMSFDPEEIFNAIKRYKPEFEMEYDVDPLKQGIADSWPDSLDDSCARAEWDWKPQYDLDAMTVDMLKNLEAKLK</sequence>
<comment type="similarity">
    <text evidence="1">Belongs to the NAD(P)-dependent epimerase/dehydratase family.</text>
</comment>
<dbReference type="FunFam" id="3.40.50.720:FF:000077">
    <property type="entry name" value="L-threonine 3-dehydrogenase, mitochondrial"/>
    <property type="match status" value="1"/>
</dbReference>
<dbReference type="InterPro" id="IPR051225">
    <property type="entry name" value="NAD(P)_epim/dehydratase"/>
</dbReference>
<protein>
    <submittedName>
        <fullName evidence="3">UDP-glucose 4-epimerase</fullName>
    </submittedName>
</protein>
<dbReference type="OrthoDB" id="9779902at2"/>
<gene>
    <name evidence="3" type="ORF">PMEL1_01216</name>
</gene>